<evidence type="ECO:0000313" key="2">
    <source>
        <dbReference type="EMBL" id="KAH0961919.1"/>
    </source>
</evidence>
<protein>
    <submittedName>
        <fullName evidence="2">LysM domain-containing protein</fullName>
    </submittedName>
</protein>
<dbReference type="EMBL" id="JAIZPD010000007">
    <property type="protein sequence ID" value="KAH0961919.1"/>
    <property type="molecule type" value="Genomic_DNA"/>
</dbReference>
<dbReference type="GO" id="GO:0008081">
    <property type="term" value="F:phosphoric diester hydrolase activity"/>
    <property type="evidence" value="ECO:0007669"/>
    <property type="project" value="InterPro"/>
</dbReference>
<keyword evidence="3" id="KW-1185">Reference proteome</keyword>
<dbReference type="RefSeq" id="XP_044719432.1">
    <property type="nucleotide sequence ID" value="XM_044865470.1"/>
</dbReference>
<dbReference type="InterPro" id="IPR051057">
    <property type="entry name" value="PI-PLC_domain"/>
</dbReference>
<dbReference type="Gene3D" id="3.20.20.190">
    <property type="entry name" value="Phosphatidylinositol (PI) phosphodiesterase"/>
    <property type="match status" value="1"/>
</dbReference>
<gene>
    <name evidence="2" type="ORF">HRG_06999</name>
</gene>
<dbReference type="AlphaFoldDB" id="A0A9P8MWY7"/>
<dbReference type="GO" id="GO:0006629">
    <property type="term" value="P:lipid metabolic process"/>
    <property type="evidence" value="ECO:0007669"/>
    <property type="project" value="InterPro"/>
</dbReference>
<proteinExistence type="predicted"/>
<dbReference type="GeneID" id="68356128"/>
<dbReference type="OrthoDB" id="1046782at2759"/>
<reference evidence="2" key="1">
    <citation type="submission" date="2021-09" db="EMBL/GenBank/DDBJ databases">
        <title>A high-quality genome of the endoparasitic fungus Hirsutella rhossiliensis with a comparison of Hirsutella genomes reveals transposable elements contributing to genome size variation.</title>
        <authorList>
            <person name="Lin R."/>
            <person name="Jiao Y."/>
            <person name="Sun X."/>
            <person name="Ling J."/>
            <person name="Xie B."/>
            <person name="Cheng X."/>
        </authorList>
    </citation>
    <scope>NUCLEOTIDE SEQUENCE</scope>
    <source>
        <strain evidence="2">HR02</strain>
    </source>
</reference>
<dbReference type="Proteomes" id="UP000824596">
    <property type="component" value="Unassembled WGS sequence"/>
</dbReference>
<dbReference type="PANTHER" id="PTHR13593:SF143">
    <property type="entry name" value="PHOSPHATIDYLINOSITOL-SPECIFIC PHOSPHOLIPASE C X DOMAIN-CONTAINING PROTEIN"/>
    <property type="match status" value="1"/>
</dbReference>
<evidence type="ECO:0000256" key="1">
    <source>
        <dbReference type="SAM" id="SignalP"/>
    </source>
</evidence>
<organism evidence="2 3">
    <name type="scientific">Hirsutella rhossiliensis</name>
    <dbReference type="NCBI Taxonomy" id="111463"/>
    <lineage>
        <taxon>Eukaryota</taxon>
        <taxon>Fungi</taxon>
        <taxon>Dikarya</taxon>
        <taxon>Ascomycota</taxon>
        <taxon>Pezizomycotina</taxon>
        <taxon>Sordariomycetes</taxon>
        <taxon>Hypocreomycetidae</taxon>
        <taxon>Hypocreales</taxon>
        <taxon>Ophiocordycipitaceae</taxon>
        <taxon>Hirsutella</taxon>
    </lineage>
</organism>
<feature type="signal peptide" evidence="1">
    <location>
        <begin position="1"/>
        <end position="26"/>
    </location>
</feature>
<evidence type="ECO:0000313" key="3">
    <source>
        <dbReference type="Proteomes" id="UP000824596"/>
    </source>
</evidence>
<dbReference type="PANTHER" id="PTHR13593">
    <property type="match status" value="1"/>
</dbReference>
<dbReference type="InterPro" id="IPR017946">
    <property type="entry name" value="PLC-like_Pdiesterase_TIM-brl"/>
</dbReference>
<dbReference type="SUPFAM" id="SSF51695">
    <property type="entry name" value="PLC-like phosphodiesterases"/>
    <property type="match status" value="1"/>
</dbReference>
<accession>A0A9P8MWY7</accession>
<name>A0A9P8MWY7_9HYPO</name>
<feature type="chain" id="PRO_5040258939" evidence="1">
    <location>
        <begin position="27"/>
        <end position="521"/>
    </location>
</feature>
<comment type="caution">
    <text evidence="2">The sequence shown here is derived from an EMBL/GenBank/DDBJ whole genome shotgun (WGS) entry which is preliminary data.</text>
</comment>
<keyword evidence="1" id="KW-0732">Signal</keyword>
<sequence>MLIMVRPSGLALLSVLAMSFVTPTAAATGKTRVDWPYGERGPEMDHDTWVSLINATPYRWARVYQHSYQMGSWGVWPEYLEPGQSVQTLAERRNGFFIEDSAAEVRYQLEGTARPMGLQVEYRRGLAHRVWVRFVDELETLNNARGTEHELGFVRRPGGVGFLLAGSEEAGFVSNDGPLQWMQASLPLVGHLPLRELALPRTHHSGMWKAVQPVMFGCPANTLTHDDDLWNQLGNGGIRVLDLRATRVGHEFRESHVSEIGILGWQGMIGAGIEEMIDIVNRFNDQYPGELIILDVHREARSRSRGWQELDEGEVLDLYKLFKLLRHRLRVPDDEDLTTWPLGRFIANGTSAVLVRFHQSWLKRAPDGFPGGAEGFVTDRQLPYLGDWSNAAEVADMVRDQLTQLAHFRPRRDSPAFNAQWIITQNSAQTVFPLETIIQRNAPAWRTLYHEFWNALSDQTYPNWITVDASHHSQLKAMAMAINLCLGARKCGSLGGRVRGSSVQDRYLARANGTEAKVVHA</sequence>